<comment type="caution">
    <text evidence="1">The sequence shown here is derived from an EMBL/GenBank/DDBJ whole genome shotgun (WGS) entry which is preliminary data.</text>
</comment>
<gene>
    <name evidence="1" type="ORF">CIB84_012920</name>
</gene>
<evidence type="ECO:0000313" key="2">
    <source>
        <dbReference type="Proteomes" id="UP000237246"/>
    </source>
</evidence>
<dbReference type="Proteomes" id="UP000237246">
    <property type="component" value="Unassembled WGS sequence"/>
</dbReference>
<dbReference type="AlphaFoldDB" id="A0A2P4SGT7"/>
<reference evidence="1 2" key="1">
    <citation type="submission" date="2018-01" db="EMBL/GenBank/DDBJ databases">
        <title>Comparison of the Chinese Bamboo Partridge and Red Junglefowl genome sequences highlights the importance of demography in genome evolution.</title>
        <authorList>
            <person name="Tiley G.P."/>
            <person name="Kimball R.T."/>
            <person name="Braun E.L."/>
            <person name="Burleigh J.G."/>
        </authorList>
    </citation>
    <scope>NUCLEOTIDE SEQUENCE [LARGE SCALE GENOMIC DNA]</scope>
    <source>
        <strain evidence="1">RTK389</strain>
        <tissue evidence="1">Blood</tissue>
    </source>
</reference>
<proteinExistence type="predicted"/>
<keyword evidence="2" id="KW-1185">Reference proteome</keyword>
<organism evidence="1 2">
    <name type="scientific">Bambusicola thoracicus</name>
    <name type="common">Chinese bamboo-partridge</name>
    <name type="synonym">Perdix thoracica</name>
    <dbReference type="NCBI Taxonomy" id="9083"/>
    <lineage>
        <taxon>Eukaryota</taxon>
        <taxon>Metazoa</taxon>
        <taxon>Chordata</taxon>
        <taxon>Craniata</taxon>
        <taxon>Vertebrata</taxon>
        <taxon>Euteleostomi</taxon>
        <taxon>Archelosauria</taxon>
        <taxon>Archosauria</taxon>
        <taxon>Dinosauria</taxon>
        <taxon>Saurischia</taxon>
        <taxon>Theropoda</taxon>
        <taxon>Coelurosauria</taxon>
        <taxon>Aves</taxon>
        <taxon>Neognathae</taxon>
        <taxon>Galloanserae</taxon>
        <taxon>Galliformes</taxon>
        <taxon>Phasianidae</taxon>
        <taxon>Perdicinae</taxon>
        <taxon>Bambusicola</taxon>
    </lineage>
</organism>
<dbReference type="EMBL" id="PPHD01049918">
    <property type="protein sequence ID" value="POI23332.1"/>
    <property type="molecule type" value="Genomic_DNA"/>
</dbReference>
<evidence type="ECO:0000313" key="1">
    <source>
        <dbReference type="EMBL" id="POI23332.1"/>
    </source>
</evidence>
<sequence>MQSQGEIVKILEMKNGNKLNHIVVLRGSVKLLQNTRLSQLH</sequence>
<protein>
    <submittedName>
        <fullName evidence="1">Uncharacterized protein</fullName>
    </submittedName>
</protein>
<name>A0A2P4SGT7_BAMTH</name>
<accession>A0A2P4SGT7</accession>